<accession>A0ABT0UWL2</accession>
<protein>
    <recommendedName>
        <fullName evidence="3">WXG100 family type VII secretion target</fullName>
    </recommendedName>
</protein>
<dbReference type="EMBL" id="JAMQAW010000032">
    <property type="protein sequence ID" value="MCM2391733.1"/>
    <property type="molecule type" value="Genomic_DNA"/>
</dbReference>
<evidence type="ECO:0000313" key="1">
    <source>
        <dbReference type="EMBL" id="MCM2391733.1"/>
    </source>
</evidence>
<gene>
    <name evidence="1" type="ORF">NBG84_26190</name>
</gene>
<organism evidence="1 2">
    <name type="scientific">Streptomyces albipurpureus</name>
    <dbReference type="NCBI Taxonomy" id="2897419"/>
    <lineage>
        <taxon>Bacteria</taxon>
        <taxon>Bacillati</taxon>
        <taxon>Actinomycetota</taxon>
        <taxon>Actinomycetes</taxon>
        <taxon>Kitasatosporales</taxon>
        <taxon>Streptomycetaceae</taxon>
        <taxon>Streptomyces</taxon>
    </lineage>
</organism>
<reference evidence="1" key="1">
    <citation type="submission" date="2022-06" db="EMBL/GenBank/DDBJ databases">
        <title>Genome public.</title>
        <authorList>
            <person name="Sun Q."/>
        </authorList>
    </citation>
    <scope>NUCLEOTIDE SEQUENCE</scope>
    <source>
        <strain evidence="1">CWNU-1</strain>
    </source>
</reference>
<dbReference type="RefSeq" id="WP_250922059.1">
    <property type="nucleotide sequence ID" value="NZ_JAMQAW010000032.1"/>
</dbReference>
<dbReference type="Proteomes" id="UP001431429">
    <property type="component" value="Unassembled WGS sequence"/>
</dbReference>
<evidence type="ECO:0008006" key="3">
    <source>
        <dbReference type="Google" id="ProtNLM"/>
    </source>
</evidence>
<name>A0ABT0UWL2_9ACTN</name>
<evidence type="ECO:0000313" key="2">
    <source>
        <dbReference type="Proteomes" id="UP001431429"/>
    </source>
</evidence>
<comment type="caution">
    <text evidence="1">The sequence shown here is derived from an EMBL/GenBank/DDBJ whole genome shotgun (WGS) entry which is preliminary data.</text>
</comment>
<keyword evidence="2" id="KW-1185">Reference proteome</keyword>
<sequence>MIARRKLVEIVLTDLTHGHPSWATDDQRRRANDTVDAFAHELAEQIRTAGGWVGAATDYLQGMDAAADLIDPEVQG</sequence>
<proteinExistence type="predicted"/>